<dbReference type="PROSITE" id="PS50072">
    <property type="entry name" value="CSA_PPIASE_2"/>
    <property type="match status" value="1"/>
</dbReference>
<feature type="domain" description="PPIase cyclophilin-type" evidence="5">
    <location>
        <begin position="73"/>
        <end position="235"/>
    </location>
</feature>
<dbReference type="InterPro" id="IPR020892">
    <property type="entry name" value="Cyclophilin-type_PPIase_CS"/>
</dbReference>
<dbReference type="GO" id="GO:0006457">
    <property type="term" value="P:protein folding"/>
    <property type="evidence" value="ECO:0007669"/>
    <property type="project" value="InterPro"/>
</dbReference>
<sequence>MSEVYLEIHIGNKDEHDRDKAVYDATVALLEKNASIYGLPSSAELLSEEQQSILQELDSSLKMRFEPPRPLCAGRLVFKLDQSPGLAKSRANFIALCTGEKGTCKNAPNKRLHYLDTPVHRIVKGFVAQGGDVTRGDGSGGESIYGKNFNDEKDGLKKKMHRGSLAMANSGKNSNSSQYFVVLTDDEVKLNKMNGKYVVFGDVVQGHDVLDKLDEVGGGADGKPSLPVWVSACGMC</sequence>
<comment type="similarity">
    <text evidence="4">Belongs to the cyclophilin-type PPIase family.</text>
</comment>
<dbReference type="EMBL" id="JASBNA010000032">
    <property type="protein sequence ID" value="KAK7683213.1"/>
    <property type="molecule type" value="Genomic_DNA"/>
</dbReference>
<evidence type="ECO:0000313" key="6">
    <source>
        <dbReference type="EMBL" id="KAK7683213.1"/>
    </source>
</evidence>
<comment type="caution">
    <text evidence="6">The sequence shown here is derived from an EMBL/GenBank/DDBJ whole genome shotgun (WGS) entry which is preliminary data.</text>
</comment>
<dbReference type="PROSITE" id="PS00170">
    <property type="entry name" value="CSA_PPIASE_1"/>
    <property type="match status" value="1"/>
</dbReference>
<dbReference type="Proteomes" id="UP001385951">
    <property type="component" value="Unassembled WGS sequence"/>
</dbReference>
<proteinExistence type="inferred from homology"/>
<dbReference type="InterPro" id="IPR029000">
    <property type="entry name" value="Cyclophilin-like_dom_sf"/>
</dbReference>
<dbReference type="Gene3D" id="2.40.100.10">
    <property type="entry name" value="Cyclophilin-like"/>
    <property type="match status" value="1"/>
</dbReference>
<comment type="catalytic activity">
    <reaction evidence="1 4">
        <text>[protein]-peptidylproline (omega=180) = [protein]-peptidylproline (omega=0)</text>
        <dbReference type="Rhea" id="RHEA:16237"/>
        <dbReference type="Rhea" id="RHEA-COMP:10747"/>
        <dbReference type="Rhea" id="RHEA-COMP:10748"/>
        <dbReference type="ChEBI" id="CHEBI:83833"/>
        <dbReference type="ChEBI" id="CHEBI:83834"/>
        <dbReference type="EC" id="5.2.1.8"/>
    </reaction>
</comment>
<dbReference type="GO" id="GO:0005737">
    <property type="term" value="C:cytoplasm"/>
    <property type="evidence" value="ECO:0007669"/>
    <property type="project" value="TreeGrafter"/>
</dbReference>
<reference evidence="6 7" key="1">
    <citation type="submission" date="2022-09" db="EMBL/GenBank/DDBJ databases">
        <authorList>
            <person name="Palmer J.M."/>
        </authorList>
    </citation>
    <scope>NUCLEOTIDE SEQUENCE [LARGE SCALE GENOMIC DNA]</scope>
    <source>
        <strain evidence="6 7">DSM 7382</strain>
    </source>
</reference>
<comment type="function">
    <text evidence="4">PPIases accelerate the folding of proteins. It catalyzes the cis-trans isomerization of proline imidic peptide bonds in oligopeptides.</text>
</comment>
<dbReference type="GO" id="GO:0003755">
    <property type="term" value="F:peptidyl-prolyl cis-trans isomerase activity"/>
    <property type="evidence" value="ECO:0007669"/>
    <property type="project" value="UniProtKB-UniRule"/>
</dbReference>
<evidence type="ECO:0000256" key="2">
    <source>
        <dbReference type="ARBA" id="ARBA00023110"/>
    </source>
</evidence>
<dbReference type="SUPFAM" id="SSF50891">
    <property type="entry name" value="Cyclophilin-like"/>
    <property type="match status" value="1"/>
</dbReference>
<accession>A0AAW0FNE7</accession>
<evidence type="ECO:0000256" key="3">
    <source>
        <dbReference type="ARBA" id="ARBA00023235"/>
    </source>
</evidence>
<dbReference type="InterPro" id="IPR002130">
    <property type="entry name" value="Cyclophilin-type_PPIase_dom"/>
</dbReference>
<dbReference type="EC" id="5.2.1.8" evidence="4"/>
<keyword evidence="3 4" id="KW-0413">Isomerase</keyword>
<evidence type="ECO:0000313" key="7">
    <source>
        <dbReference type="Proteomes" id="UP001385951"/>
    </source>
</evidence>
<dbReference type="GO" id="GO:0016018">
    <property type="term" value="F:cyclosporin A binding"/>
    <property type="evidence" value="ECO:0007669"/>
    <property type="project" value="TreeGrafter"/>
</dbReference>
<keyword evidence="7" id="KW-1185">Reference proteome</keyword>
<evidence type="ECO:0000256" key="4">
    <source>
        <dbReference type="RuleBase" id="RU363019"/>
    </source>
</evidence>
<protein>
    <recommendedName>
        <fullName evidence="4">Peptidyl-prolyl cis-trans isomerase</fullName>
        <shortName evidence="4">PPIase</shortName>
        <ecNumber evidence="4">5.2.1.8</ecNumber>
    </recommendedName>
</protein>
<dbReference type="PANTHER" id="PTHR11071">
    <property type="entry name" value="PEPTIDYL-PROLYL CIS-TRANS ISOMERASE"/>
    <property type="match status" value="1"/>
</dbReference>
<evidence type="ECO:0000256" key="1">
    <source>
        <dbReference type="ARBA" id="ARBA00000971"/>
    </source>
</evidence>
<evidence type="ECO:0000259" key="5">
    <source>
        <dbReference type="PROSITE" id="PS50072"/>
    </source>
</evidence>
<organism evidence="6 7">
    <name type="scientific">Cerrena zonata</name>
    <dbReference type="NCBI Taxonomy" id="2478898"/>
    <lineage>
        <taxon>Eukaryota</taxon>
        <taxon>Fungi</taxon>
        <taxon>Dikarya</taxon>
        <taxon>Basidiomycota</taxon>
        <taxon>Agaricomycotina</taxon>
        <taxon>Agaricomycetes</taxon>
        <taxon>Polyporales</taxon>
        <taxon>Cerrenaceae</taxon>
        <taxon>Cerrena</taxon>
    </lineage>
</organism>
<dbReference type="Pfam" id="PF00160">
    <property type="entry name" value="Pro_isomerase"/>
    <property type="match status" value="1"/>
</dbReference>
<dbReference type="PRINTS" id="PR00153">
    <property type="entry name" value="CSAPPISMRASE"/>
</dbReference>
<gene>
    <name evidence="6" type="ORF">QCA50_013886</name>
</gene>
<dbReference type="AlphaFoldDB" id="A0AAW0FNE7"/>
<dbReference type="PANTHER" id="PTHR11071:SF561">
    <property type="entry name" value="PEPTIDYL-PROLYL CIS-TRANS ISOMERASE D-RELATED"/>
    <property type="match status" value="1"/>
</dbReference>
<keyword evidence="2 4" id="KW-0697">Rotamase</keyword>
<name>A0AAW0FNE7_9APHY</name>